<organism evidence="1">
    <name type="scientific">marine sediment metagenome</name>
    <dbReference type="NCBI Taxonomy" id="412755"/>
    <lineage>
        <taxon>unclassified sequences</taxon>
        <taxon>metagenomes</taxon>
        <taxon>ecological metagenomes</taxon>
    </lineage>
</organism>
<accession>A0A0F9YNU7</accession>
<evidence type="ECO:0000313" key="1">
    <source>
        <dbReference type="EMBL" id="KKO06344.1"/>
    </source>
</evidence>
<name>A0A0F9YNU7_9ZZZZ</name>
<protein>
    <submittedName>
        <fullName evidence="1">Uncharacterized protein</fullName>
    </submittedName>
</protein>
<proteinExistence type="predicted"/>
<comment type="caution">
    <text evidence="1">The sequence shown here is derived from an EMBL/GenBank/DDBJ whole genome shotgun (WGS) entry which is preliminary data.</text>
</comment>
<sequence length="194" mass="22582">MRFISTFFIIAFLFYSSRITSQVTTNKYEVAVNEVIKTNDPKYYTGLIKILDDYQKELITRNSIADTTYNNYIHLLTQISRDSTYEINSNYTIGDSVQKLAKRFSYDGLKQMKTIPLSRYIQNNEAKSILLNQKAGQVYKNKGSISRADYAQLLLDVYDENDFQLPTIRLQLFRFIDPNSDGVFYMHVGKPTQK</sequence>
<reference evidence="1" key="1">
    <citation type="journal article" date="2015" name="Nature">
        <title>Complex archaea that bridge the gap between prokaryotes and eukaryotes.</title>
        <authorList>
            <person name="Spang A."/>
            <person name="Saw J.H."/>
            <person name="Jorgensen S.L."/>
            <person name="Zaremba-Niedzwiedzka K."/>
            <person name="Martijn J."/>
            <person name="Lind A.E."/>
            <person name="van Eijk R."/>
            <person name="Schleper C."/>
            <person name="Guy L."/>
            <person name="Ettema T.J."/>
        </authorList>
    </citation>
    <scope>NUCLEOTIDE SEQUENCE</scope>
</reference>
<dbReference type="EMBL" id="LAZR01000016">
    <property type="protein sequence ID" value="KKO06344.1"/>
    <property type="molecule type" value="Genomic_DNA"/>
</dbReference>
<gene>
    <name evidence="1" type="ORF">LCGC14_0067630</name>
</gene>
<dbReference type="AlphaFoldDB" id="A0A0F9YNU7"/>